<evidence type="ECO:0000313" key="2">
    <source>
        <dbReference type="Proteomes" id="UP001215598"/>
    </source>
</evidence>
<dbReference type="AlphaFoldDB" id="A0AAD7IAT4"/>
<keyword evidence="2" id="KW-1185">Reference proteome</keyword>
<dbReference type="EMBL" id="JARKIB010000109">
    <property type="protein sequence ID" value="KAJ7738939.1"/>
    <property type="molecule type" value="Genomic_DNA"/>
</dbReference>
<accession>A0AAD7IAT4</accession>
<gene>
    <name evidence="1" type="ORF">B0H16DRAFT_1729621</name>
</gene>
<sequence length="106" mass="11645">MVKLDNVFNDSCIRKFCLSFFLKTRPRWIPASMSSHVPQTAASALLDDVHPEVKPLDNLHPSSGPDAAARPLILKSSRVSCCTLQPIIDPEYPPNPIYAAAIQDTS</sequence>
<protein>
    <submittedName>
        <fullName evidence="1">Uncharacterized protein</fullName>
    </submittedName>
</protein>
<dbReference type="Proteomes" id="UP001215598">
    <property type="component" value="Unassembled WGS sequence"/>
</dbReference>
<name>A0AAD7IAT4_9AGAR</name>
<comment type="caution">
    <text evidence="1">The sequence shown here is derived from an EMBL/GenBank/DDBJ whole genome shotgun (WGS) entry which is preliminary data.</text>
</comment>
<organism evidence="1 2">
    <name type="scientific">Mycena metata</name>
    <dbReference type="NCBI Taxonomy" id="1033252"/>
    <lineage>
        <taxon>Eukaryota</taxon>
        <taxon>Fungi</taxon>
        <taxon>Dikarya</taxon>
        <taxon>Basidiomycota</taxon>
        <taxon>Agaricomycotina</taxon>
        <taxon>Agaricomycetes</taxon>
        <taxon>Agaricomycetidae</taxon>
        <taxon>Agaricales</taxon>
        <taxon>Marasmiineae</taxon>
        <taxon>Mycenaceae</taxon>
        <taxon>Mycena</taxon>
    </lineage>
</organism>
<proteinExistence type="predicted"/>
<evidence type="ECO:0000313" key="1">
    <source>
        <dbReference type="EMBL" id="KAJ7738939.1"/>
    </source>
</evidence>
<reference evidence="1" key="1">
    <citation type="submission" date="2023-03" db="EMBL/GenBank/DDBJ databases">
        <title>Massive genome expansion in bonnet fungi (Mycena s.s.) driven by repeated elements and novel gene families across ecological guilds.</title>
        <authorList>
            <consortium name="Lawrence Berkeley National Laboratory"/>
            <person name="Harder C.B."/>
            <person name="Miyauchi S."/>
            <person name="Viragh M."/>
            <person name="Kuo A."/>
            <person name="Thoen E."/>
            <person name="Andreopoulos B."/>
            <person name="Lu D."/>
            <person name="Skrede I."/>
            <person name="Drula E."/>
            <person name="Henrissat B."/>
            <person name="Morin E."/>
            <person name="Kohler A."/>
            <person name="Barry K."/>
            <person name="LaButti K."/>
            <person name="Morin E."/>
            <person name="Salamov A."/>
            <person name="Lipzen A."/>
            <person name="Mereny Z."/>
            <person name="Hegedus B."/>
            <person name="Baldrian P."/>
            <person name="Stursova M."/>
            <person name="Weitz H."/>
            <person name="Taylor A."/>
            <person name="Grigoriev I.V."/>
            <person name="Nagy L.G."/>
            <person name="Martin F."/>
            <person name="Kauserud H."/>
        </authorList>
    </citation>
    <scope>NUCLEOTIDE SEQUENCE</scope>
    <source>
        <strain evidence="1">CBHHK182m</strain>
    </source>
</reference>